<organism evidence="1">
    <name type="scientific">Grammatophora oceanica</name>
    <dbReference type="NCBI Taxonomy" id="210454"/>
    <lineage>
        <taxon>Eukaryota</taxon>
        <taxon>Sar</taxon>
        <taxon>Stramenopiles</taxon>
        <taxon>Ochrophyta</taxon>
        <taxon>Bacillariophyta</taxon>
        <taxon>Fragilariophyceae</taxon>
        <taxon>Fragilariophycidae</taxon>
        <taxon>Rhabdonematales</taxon>
        <taxon>Grammatophoraceae</taxon>
        <taxon>Grammatophora</taxon>
    </lineage>
</organism>
<evidence type="ECO:0000313" key="1">
    <source>
        <dbReference type="EMBL" id="CAD9278565.1"/>
    </source>
</evidence>
<name>A0A7S1UU02_9STRA</name>
<protein>
    <submittedName>
        <fullName evidence="1">Uncharacterized protein</fullName>
    </submittedName>
</protein>
<dbReference type="EMBL" id="HBGK01014511">
    <property type="protein sequence ID" value="CAD9278565.1"/>
    <property type="molecule type" value="Transcribed_RNA"/>
</dbReference>
<sequence>MCRPRILFRLPLYNGSIPDSLLRACCDVYCSNASLSTFGPSWGPSHDSDPTITSSNIRFEEARSSILATVSFHRSMKGLSPETGKSISTLPASVVVLLNGSS</sequence>
<reference evidence="1" key="1">
    <citation type="submission" date="2021-01" db="EMBL/GenBank/DDBJ databases">
        <authorList>
            <person name="Corre E."/>
            <person name="Pelletier E."/>
            <person name="Niang G."/>
            <person name="Scheremetjew M."/>
            <person name="Finn R."/>
            <person name="Kale V."/>
            <person name="Holt S."/>
            <person name="Cochrane G."/>
            <person name="Meng A."/>
            <person name="Brown T."/>
            <person name="Cohen L."/>
        </authorList>
    </citation>
    <scope>NUCLEOTIDE SEQUENCE</scope>
    <source>
        <strain evidence="1">CCMP 410</strain>
    </source>
</reference>
<dbReference type="AlphaFoldDB" id="A0A7S1UU02"/>
<proteinExistence type="predicted"/>
<gene>
    <name evidence="1" type="ORF">GOCE00092_LOCUS7474</name>
</gene>
<accession>A0A7S1UU02</accession>